<feature type="transmembrane region" description="Helical" evidence="6">
    <location>
        <begin position="60"/>
        <end position="87"/>
    </location>
</feature>
<gene>
    <name evidence="7" type="ORF">L21SP5_01825</name>
</gene>
<dbReference type="Pfam" id="PF02690">
    <property type="entry name" value="Na_Pi_cotrans"/>
    <property type="match status" value="2"/>
</dbReference>
<protein>
    <submittedName>
        <fullName evidence="7">Na/Pi-cotransporter II-related protein</fullName>
    </submittedName>
</protein>
<dbReference type="EMBL" id="CP013118">
    <property type="protein sequence ID" value="ALO15466.1"/>
    <property type="molecule type" value="Genomic_DNA"/>
</dbReference>
<feature type="transmembrane region" description="Helical" evidence="6">
    <location>
        <begin position="142"/>
        <end position="164"/>
    </location>
</feature>
<keyword evidence="8" id="KW-1185">Reference proteome</keyword>
<keyword evidence="3 6" id="KW-0812">Transmembrane</keyword>
<dbReference type="KEGG" id="blq:L21SP5_01825"/>
<dbReference type="SUPFAM" id="SSF109755">
    <property type="entry name" value="PhoU-like"/>
    <property type="match status" value="1"/>
</dbReference>
<proteinExistence type="predicted"/>
<keyword evidence="2" id="KW-1003">Cell membrane</keyword>
<dbReference type="PATRIC" id="fig|1307839.3.peg.1931"/>
<dbReference type="AlphaFoldDB" id="A0A0S2HZH9"/>
<feature type="transmembrane region" description="Helical" evidence="6">
    <location>
        <begin position="246"/>
        <end position="268"/>
    </location>
</feature>
<dbReference type="PANTHER" id="PTHR10010:SF46">
    <property type="entry name" value="SODIUM-DEPENDENT PHOSPHATE TRANSPORT PROTEIN 2B"/>
    <property type="match status" value="1"/>
</dbReference>
<evidence type="ECO:0000256" key="3">
    <source>
        <dbReference type="ARBA" id="ARBA00022692"/>
    </source>
</evidence>
<reference evidence="7 8" key="1">
    <citation type="submission" date="2015-11" db="EMBL/GenBank/DDBJ databases">
        <title>Description and complete genome sequence of a novel strain predominating in hypersaline microbial mats and representing a new family of the Bacteriodetes phylum.</title>
        <authorList>
            <person name="Spring S."/>
            <person name="Bunk B."/>
            <person name="Sproer C."/>
            <person name="Klenk H.-P."/>
        </authorList>
    </citation>
    <scope>NUCLEOTIDE SEQUENCE [LARGE SCALE GENOMIC DNA]</scope>
    <source>
        <strain evidence="7 8">L21-Spi-D4</strain>
    </source>
</reference>
<evidence type="ECO:0000256" key="1">
    <source>
        <dbReference type="ARBA" id="ARBA00004651"/>
    </source>
</evidence>
<dbReference type="GO" id="GO:0005886">
    <property type="term" value="C:plasma membrane"/>
    <property type="evidence" value="ECO:0007669"/>
    <property type="project" value="UniProtKB-SubCell"/>
</dbReference>
<dbReference type="InterPro" id="IPR003841">
    <property type="entry name" value="Na/Pi_transpt"/>
</dbReference>
<dbReference type="GO" id="GO:0005436">
    <property type="term" value="F:sodium:phosphate symporter activity"/>
    <property type="evidence" value="ECO:0007669"/>
    <property type="project" value="InterPro"/>
</dbReference>
<evidence type="ECO:0000313" key="8">
    <source>
        <dbReference type="Proteomes" id="UP000064893"/>
    </source>
</evidence>
<dbReference type="InterPro" id="IPR004633">
    <property type="entry name" value="NaPi_cotrn-rel/YqeW-like"/>
</dbReference>
<keyword evidence="4 6" id="KW-1133">Transmembrane helix</keyword>
<dbReference type="NCBIfam" id="NF037997">
    <property type="entry name" value="Na_Pi_symport"/>
    <property type="match status" value="1"/>
</dbReference>
<evidence type="ECO:0000313" key="7">
    <source>
        <dbReference type="EMBL" id="ALO15466.1"/>
    </source>
</evidence>
<name>A0A0S2HZH9_9BACT</name>
<dbReference type="RefSeq" id="WP_057952927.1">
    <property type="nucleotide sequence ID" value="NZ_CP013118.1"/>
</dbReference>
<organism evidence="7 8">
    <name type="scientific">Salinivirga cyanobacteriivorans</name>
    <dbReference type="NCBI Taxonomy" id="1307839"/>
    <lineage>
        <taxon>Bacteria</taxon>
        <taxon>Pseudomonadati</taxon>
        <taxon>Bacteroidota</taxon>
        <taxon>Bacteroidia</taxon>
        <taxon>Bacteroidales</taxon>
        <taxon>Salinivirgaceae</taxon>
        <taxon>Salinivirga</taxon>
    </lineage>
</organism>
<feature type="transmembrane region" description="Helical" evidence="6">
    <location>
        <begin position="107"/>
        <end position="130"/>
    </location>
</feature>
<evidence type="ECO:0000256" key="4">
    <source>
        <dbReference type="ARBA" id="ARBA00022989"/>
    </source>
</evidence>
<dbReference type="InterPro" id="IPR038078">
    <property type="entry name" value="PhoU-like_sf"/>
</dbReference>
<feature type="transmembrane region" description="Helical" evidence="6">
    <location>
        <begin position="221"/>
        <end position="240"/>
    </location>
</feature>
<accession>A0A0S2HZH9</accession>
<dbReference type="PANTHER" id="PTHR10010">
    <property type="entry name" value="SOLUTE CARRIER FAMILY 34 SODIUM PHOSPHATE , MEMBER 2-RELATED"/>
    <property type="match status" value="1"/>
</dbReference>
<dbReference type="Proteomes" id="UP000064893">
    <property type="component" value="Chromosome"/>
</dbReference>
<feature type="transmembrane region" description="Helical" evidence="6">
    <location>
        <begin position="12"/>
        <end position="31"/>
    </location>
</feature>
<keyword evidence="5 6" id="KW-0472">Membrane</keyword>
<evidence type="ECO:0000256" key="6">
    <source>
        <dbReference type="SAM" id="Phobius"/>
    </source>
</evidence>
<sequence length="553" mass="60816">METQETIVQINWWEVALGLAGGLALFLYGMVQMTNGLKAAAGNRLTNFLAKMTRNRWTSLTAGAGITAVIQSSSITTVLVVGFVSAGLMEFSKTLGIILGANIGTTITAQIIAFKVTESALLIVAVGYVLTTITKFRRLKNYGYILLGLGLVFLGMNLMTRATMPLRSFEPFMEVMKNTALPVYGILFGAFFTALVQSSSATTGVVIVLASQGLLNIETGVAMIIGANIGTCVTALLAAIGKPRPAVQVALAHVLFNSLGAIIFAFLIPQLSELVADISKNDVGRQIANAHTIFNIGNALLFIGFTKSVAHLIKRILPDKAPADRTVPLLDDYYLKHANLALDMVEKTLKEMGQDLVHIASDSIPLAIRGTRSNLDDLRKRDDILDSWHERILSYISQIQQKELSEHEMERVRRQTDIANIIENAGDLYTTSVVEAAEHRLKLGFEVSEETHKMLLDLYEQANAYLADAITAFQEKDKPKAESVTESKDQFAEDHAKVHRHVYSRLGDSEEHRVSIIRFEVELLEVARRLHSLARRIARRAIGAIEKDSIKDK</sequence>
<comment type="subcellular location">
    <subcellularLocation>
        <location evidence="1">Cell membrane</location>
        <topology evidence="1">Multi-pass membrane protein</topology>
    </subcellularLocation>
</comment>
<dbReference type="Gene3D" id="1.20.58.220">
    <property type="entry name" value="Phosphate transport system protein phou homolog 2, domain 2"/>
    <property type="match status" value="1"/>
</dbReference>
<feature type="transmembrane region" description="Helical" evidence="6">
    <location>
        <begin position="184"/>
        <end position="209"/>
    </location>
</feature>
<dbReference type="GO" id="GO:0044341">
    <property type="term" value="P:sodium-dependent phosphate transport"/>
    <property type="evidence" value="ECO:0007669"/>
    <property type="project" value="InterPro"/>
</dbReference>
<evidence type="ECO:0000256" key="5">
    <source>
        <dbReference type="ARBA" id="ARBA00023136"/>
    </source>
</evidence>
<evidence type="ECO:0000256" key="2">
    <source>
        <dbReference type="ARBA" id="ARBA00022475"/>
    </source>
</evidence>
<dbReference type="NCBIfam" id="TIGR00704">
    <property type="entry name" value="NaPi_cotrn_rel"/>
    <property type="match status" value="1"/>
</dbReference>
<dbReference type="OrthoDB" id="9763003at2"/>
<dbReference type="STRING" id="1307839.L21SP5_01825"/>